<dbReference type="InterPro" id="IPR012910">
    <property type="entry name" value="Plug_dom"/>
</dbReference>
<sequence>MKQVTNNRRAICAIARGIAGLAAFCLFAAPAAAQESGAASAITLPTVDVEAARPTPRDPTLGFVATESAAGTKTDTPLLETPQAISTITRDRIEAQAPVDSAAALRYSAGVLPEPFGNDIRYGWPRVRGFNLQNSQFLDGLRLPSGTYATPQVELWGVERMEILRGPSSVLYGQIPPGGLLSYTSRRPGAVPSGEVNLQAGSYDRKQAALDVTGPVPGTDSTWLYRLTALARDAGTQVKEVGDNRLFIAPALTWKPDALTSLTLLGSWQQDNSGVIQFLPSQGTLRPNRFGSIPVDFFSGERDANNFDRTQWNAGYQFEHRFDEAWVVRQNLRYSRVDFDMGVVRGFGVGADGRTLTRANIDIRDHADAFTVDNQAEARFTTGAVRHTFLAGLDYRRGTSDYGLGRVNAPGLDLFNPVYGRPFAPVTAFNVSNTLTVQDQLGLYLQDQLRYGGWRLTLSGRHDWAETDTRNRNTGLRPKQEDSAFSGRVGLSYIFDNGIAPYAAWSQSFQPQVGTTASGAPFDPSRGEQFEVGVKVQPPGRNSFVTLAAYHLRQENVPTTDPANTLFQVQTGEVKVRGIEIEATAEITEQLSLIAAYGYADSKVTRTTVAAQRGQRLPQTPEHQAALWLDHGWKSGLLKGLSLGAGVRYLGGAYGDTAGAFAVPATTLFDAALRYDLGALIQNLQGFRLAVNASNIGDEVDPTCISAGECYWGARRLVLGTLSYRW</sequence>
<dbReference type="CDD" id="cd01347">
    <property type="entry name" value="ligand_gated_channel"/>
    <property type="match status" value="1"/>
</dbReference>
<keyword evidence="9" id="KW-0406">Ion transport</keyword>
<keyword evidence="20" id="KW-1185">Reference proteome</keyword>
<dbReference type="Proteomes" id="UP001595593">
    <property type="component" value="Unassembled WGS sequence"/>
</dbReference>
<keyword evidence="8" id="KW-0408">Iron</keyword>
<evidence type="ECO:0000313" key="19">
    <source>
        <dbReference type="EMBL" id="MFC3127459.1"/>
    </source>
</evidence>
<evidence type="ECO:0000313" key="20">
    <source>
        <dbReference type="Proteomes" id="UP001595593"/>
    </source>
</evidence>
<dbReference type="RefSeq" id="WP_379599498.1">
    <property type="nucleotide sequence ID" value="NZ_JBHRTN010000028.1"/>
</dbReference>
<keyword evidence="10 15" id="KW-0798">TonB box</keyword>
<evidence type="ECO:0000256" key="12">
    <source>
        <dbReference type="ARBA" id="ARBA00023170"/>
    </source>
</evidence>
<evidence type="ECO:0000256" key="3">
    <source>
        <dbReference type="ARBA" id="ARBA00022448"/>
    </source>
</evidence>
<dbReference type="SUPFAM" id="SSF56935">
    <property type="entry name" value="Porins"/>
    <property type="match status" value="1"/>
</dbReference>
<proteinExistence type="inferred from homology"/>
<feature type="domain" description="TonB-dependent receptor plug" evidence="18">
    <location>
        <begin position="78"/>
        <end position="179"/>
    </location>
</feature>
<evidence type="ECO:0000256" key="2">
    <source>
        <dbReference type="ARBA" id="ARBA00009810"/>
    </source>
</evidence>
<dbReference type="InterPro" id="IPR037066">
    <property type="entry name" value="Plug_dom_sf"/>
</dbReference>
<comment type="similarity">
    <text evidence="2 14 15">Belongs to the TonB-dependent receptor family.</text>
</comment>
<evidence type="ECO:0000259" key="17">
    <source>
        <dbReference type="Pfam" id="PF00593"/>
    </source>
</evidence>
<feature type="chain" id="PRO_5046555791" evidence="16">
    <location>
        <begin position="34"/>
        <end position="726"/>
    </location>
</feature>
<evidence type="ECO:0000256" key="4">
    <source>
        <dbReference type="ARBA" id="ARBA00022452"/>
    </source>
</evidence>
<dbReference type="EMBL" id="JBHRTN010000028">
    <property type="protein sequence ID" value="MFC3127459.1"/>
    <property type="molecule type" value="Genomic_DNA"/>
</dbReference>
<evidence type="ECO:0000256" key="1">
    <source>
        <dbReference type="ARBA" id="ARBA00004571"/>
    </source>
</evidence>
<evidence type="ECO:0000256" key="13">
    <source>
        <dbReference type="ARBA" id="ARBA00023237"/>
    </source>
</evidence>
<reference evidence="20" key="1">
    <citation type="journal article" date="2019" name="Int. J. Syst. Evol. Microbiol.">
        <title>The Global Catalogue of Microorganisms (GCM) 10K type strain sequencing project: providing services to taxonomists for standard genome sequencing and annotation.</title>
        <authorList>
            <consortium name="The Broad Institute Genomics Platform"/>
            <consortium name="The Broad Institute Genome Sequencing Center for Infectious Disease"/>
            <person name="Wu L."/>
            <person name="Ma J."/>
        </authorList>
    </citation>
    <scope>NUCLEOTIDE SEQUENCE [LARGE SCALE GENOMIC DNA]</scope>
    <source>
        <strain evidence="20">KCTC 52094</strain>
    </source>
</reference>
<evidence type="ECO:0000256" key="8">
    <source>
        <dbReference type="ARBA" id="ARBA00023004"/>
    </source>
</evidence>
<keyword evidence="5" id="KW-0410">Iron transport</keyword>
<comment type="caution">
    <text evidence="19">The sequence shown here is derived from an EMBL/GenBank/DDBJ whole genome shotgun (WGS) entry which is preliminary data.</text>
</comment>
<evidence type="ECO:0000259" key="18">
    <source>
        <dbReference type="Pfam" id="PF07715"/>
    </source>
</evidence>
<feature type="signal peptide" evidence="16">
    <location>
        <begin position="1"/>
        <end position="33"/>
    </location>
</feature>
<evidence type="ECO:0000256" key="9">
    <source>
        <dbReference type="ARBA" id="ARBA00023065"/>
    </source>
</evidence>
<dbReference type="InterPro" id="IPR010105">
    <property type="entry name" value="TonB_sidphr_rcpt"/>
</dbReference>
<evidence type="ECO:0000256" key="14">
    <source>
        <dbReference type="PROSITE-ProRule" id="PRU01360"/>
    </source>
</evidence>
<dbReference type="InterPro" id="IPR036942">
    <property type="entry name" value="Beta-barrel_TonB_sf"/>
</dbReference>
<dbReference type="Pfam" id="PF00593">
    <property type="entry name" value="TonB_dep_Rec_b-barrel"/>
    <property type="match status" value="1"/>
</dbReference>
<keyword evidence="6 14" id="KW-0812">Transmembrane</keyword>
<evidence type="ECO:0000256" key="15">
    <source>
        <dbReference type="RuleBase" id="RU003357"/>
    </source>
</evidence>
<dbReference type="NCBIfam" id="TIGR01783">
    <property type="entry name" value="TonB-siderophor"/>
    <property type="match status" value="1"/>
</dbReference>
<comment type="subcellular location">
    <subcellularLocation>
        <location evidence="1 14">Cell outer membrane</location>
        <topology evidence="1 14">Multi-pass membrane protein</topology>
    </subcellularLocation>
</comment>
<dbReference type="Gene3D" id="2.170.130.10">
    <property type="entry name" value="TonB-dependent receptor, plug domain"/>
    <property type="match status" value="1"/>
</dbReference>
<protein>
    <submittedName>
        <fullName evidence="19">TonB-dependent siderophore receptor</fullName>
    </submittedName>
</protein>
<dbReference type="InterPro" id="IPR000531">
    <property type="entry name" value="Beta-barrel_TonB"/>
</dbReference>
<dbReference type="PANTHER" id="PTHR32552">
    <property type="entry name" value="FERRICHROME IRON RECEPTOR-RELATED"/>
    <property type="match status" value="1"/>
</dbReference>
<name>A0ABV7G455_9PROT</name>
<dbReference type="InterPro" id="IPR039426">
    <property type="entry name" value="TonB-dep_rcpt-like"/>
</dbReference>
<accession>A0ABV7G455</accession>
<dbReference type="Gene3D" id="2.40.170.20">
    <property type="entry name" value="TonB-dependent receptor, beta-barrel domain"/>
    <property type="match status" value="1"/>
</dbReference>
<dbReference type="Pfam" id="PF07715">
    <property type="entry name" value="Plug"/>
    <property type="match status" value="1"/>
</dbReference>
<evidence type="ECO:0000256" key="11">
    <source>
        <dbReference type="ARBA" id="ARBA00023136"/>
    </source>
</evidence>
<keyword evidence="11 14" id="KW-0472">Membrane</keyword>
<keyword evidence="13 14" id="KW-0998">Cell outer membrane</keyword>
<organism evidence="19 20">
    <name type="scientific">Teichococcus globiformis</name>
    <dbReference type="NCBI Taxonomy" id="2307229"/>
    <lineage>
        <taxon>Bacteria</taxon>
        <taxon>Pseudomonadati</taxon>
        <taxon>Pseudomonadota</taxon>
        <taxon>Alphaproteobacteria</taxon>
        <taxon>Acetobacterales</taxon>
        <taxon>Roseomonadaceae</taxon>
        <taxon>Roseomonas</taxon>
    </lineage>
</organism>
<keyword evidence="7 16" id="KW-0732">Signal</keyword>
<evidence type="ECO:0000256" key="16">
    <source>
        <dbReference type="SAM" id="SignalP"/>
    </source>
</evidence>
<evidence type="ECO:0000256" key="10">
    <source>
        <dbReference type="ARBA" id="ARBA00023077"/>
    </source>
</evidence>
<dbReference type="PROSITE" id="PS52016">
    <property type="entry name" value="TONB_DEPENDENT_REC_3"/>
    <property type="match status" value="1"/>
</dbReference>
<keyword evidence="4 14" id="KW-1134">Transmembrane beta strand</keyword>
<dbReference type="PANTHER" id="PTHR32552:SF68">
    <property type="entry name" value="FERRICHROME OUTER MEMBRANE TRANSPORTER_PHAGE RECEPTOR"/>
    <property type="match status" value="1"/>
</dbReference>
<evidence type="ECO:0000256" key="7">
    <source>
        <dbReference type="ARBA" id="ARBA00022729"/>
    </source>
</evidence>
<gene>
    <name evidence="19" type="ORF">ACFOD4_20535</name>
</gene>
<evidence type="ECO:0000256" key="5">
    <source>
        <dbReference type="ARBA" id="ARBA00022496"/>
    </source>
</evidence>
<feature type="domain" description="TonB-dependent receptor-like beta-barrel" evidence="17">
    <location>
        <begin position="271"/>
        <end position="696"/>
    </location>
</feature>
<keyword evidence="12 19" id="KW-0675">Receptor</keyword>
<evidence type="ECO:0000256" key="6">
    <source>
        <dbReference type="ARBA" id="ARBA00022692"/>
    </source>
</evidence>
<keyword evidence="3 14" id="KW-0813">Transport</keyword>